<comment type="caution">
    <text evidence="2">The sequence shown here is derived from an EMBL/GenBank/DDBJ whole genome shotgun (WGS) entry which is preliminary data.</text>
</comment>
<feature type="compositionally biased region" description="Low complexity" evidence="1">
    <location>
        <begin position="72"/>
        <end position="81"/>
    </location>
</feature>
<evidence type="ECO:0000256" key="1">
    <source>
        <dbReference type="SAM" id="MobiDB-lite"/>
    </source>
</evidence>
<dbReference type="AlphaFoldDB" id="X0SS11"/>
<evidence type="ECO:0000313" key="2">
    <source>
        <dbReference type="EMBL" id="GAF77926.1"/>
    </source>
</evidence>
<feature type="compositionally biased region" description="Low complexity" evidence="1">
    <location>
        <begin position="38"/>
        <end position="51"/>
    </location>
</feature>
<feature type="non-terminal residue" evidence="2">
    <location>
        <position position="233"/>
    </location>
</feature>
<proteinExistence type="predicted"/>
<feature type="compositionally biased region" description="Acidic residues" evidence="1">
    <location>
        <begin position="62"/>
        <end position="71"/>
    </location>
</feature>
<feature type="region of interest" description="Disordered" evidence="1">
    <location>
        <begin position="25"/>
        <end position="106"/>
    </location>
</feature>
<protein>
    <submittedName>
        <fullName evidence="2">Uncharacterized protein</fullName>
    </submittedName>
</protein>
<accession>X0SS11</accession>
<name>X0SS11_9ZZZZ</name>
<gene>
    <name evidence="2" type="ORF">S01H1_11256</name>
</gene>
<sequence>MSNSDIDVTGSNVLEEMFENVVEEIPEIEVPAEEIPAEETPSLEETPGEETPPVEPEKAESEKEETTEEVPEGSVPVPVHVASRQKAKETERGLRQQLNDSHIAQARAEARAELLEEMAAKTPSTPPPPPEKSPLEQFEEDYPGEAVTTTVMLEQRRFDNAQTEQQVVQTRTQTQKQQVDEGIAEARNTYSVEKVGLGLDIDSVVRLAKDHGVLTEDQVLGLVSQGKLAGIAL</sequence>
<organism evidence="2">
    <name type="scientific">marine sediment metagenome</name>
    <dbReference type="NCBI Taxonomy" id="412755"/>
    <lineage>
        <taxon>unclassified sequences</taxon>
        <taxon>metagenomes</taxon>
        <taxon>ecological metagenomes</taxon>
    </lineage>
</organism>
<reference evidence="2" key="1">
    <citation type="journal article" date="2014" name="Front. Microbiol.">
        <title>High frequency of phylogenetically diverse reductive dehalogenase-homologous genes in deep subseafloor sedimentary metagenomes.</title>
        <authorList>
            <person name="Kawai M."/>
            <person name="Futagami T."/>
            <person name="Toyoda A."/>
            <person name="Takaki Y."/>
            <person name="Nishi S."/>
            <person name="Hori S."/>
            <person name="Arai W."/>
            <person name="Tsubouchi T."/>
            <person name="Morono Y."/>
            <person name="Uchiyama I."/>
            <person name="Ito T."/>
            <person name="Fujiyama A."/>
            <person name="Inagaki F."/>
            <person name="Takami H."/>
        </authorList>
    </citation>
    <scope>NUCLEOTIDE SEQUENCE</scope>
    <source>
        <strain evidence="2">Expedition CK06-06</strain>
    </source>
</reference>
<dbReference type="EMBL" id="BARS01005736">
    <property type="protein sequence ID" value="GAF77926.1"/>
    <property type="molecule type" value="Genomic_DNA"/>
</dbReference>
<feature type="compositionally biased region" description="Acidic residues" evidence="1">
    <location>
        <begin position="25"/>
        <end position="37"/>
    </location>
</feature>